<evidence type="ECO:0000256" key="2">
    <source>
        <dbReference type="ARBA" id="ARBA00012281"/>
    </source>
</evidence>
<dbReference type="NCBIfam" id="TIGR03182">
    <property type="entry name" value="PDH_E1_alph_y"/>
    <property type="match status" value="1"/>
</dbReference>
<dbReference type="PANTHER" id="PTHR11516">
    <property type="entry name" value="PYRUVATE DEHYDROGENASE E1 COMPONENT, ALPHA SUBUNIT BACTERIAL AND ORGANELLAR"/>
    <property type="match status" value="1"/>
</dbReference>
<feature type="compositionally biased region" description="Basic and acidic residues" evidence="8">
    <location>
        <begin position="62"/>
        <end position="73"/>
    </location>
</feature>
<evidence type="ECO:0000313" key="10">
    <source>
        <dbReference type="EMBL" id="ADH70188.1"/>
    </source>
</evidence>
<dbReference type="eggNOG" id="COG1071">
    <property type="taxonomic scope" value="Bacteria"/>
</dbReference>
<evidence type="ECO:0000256" key="5">
    <source>
        <dbReference type="ARBA" id="ARBA00023052"/>
    </source>
</evidence>
<evidence type="ECO:0000256" key="4">
    <source>
        <dbReference type="ARBA" id="ARBA00023002"/>
    </source>
</evidence>
<evidence type="ECO:0000256" key="3">
    <source>
        <dbReference type="ARBA" id="ARBA00014159"/>
    </source>
</evidence>
<sequence length="408" mass="45058">MSRVAAHATVAPDSAATAGLAPRSTDPGPQAFSYVERHTMADTAKPKGRPARSSGTRRRTTRKDTSPGLADEKPDTLLDYYRQMLFIRRFEERTAQAYTQARIGGYCHLNLGEEATVVGLMTALQERDYLFTNYRDHGYAIGKGMDPKRVMAELYGRVDGVSKGWGGSMHMYDTETRMLGGYGIVGGQLPLAAGAALAVSYRGGDEVVMCQMGDGTTNIGAWHETLNIAKLWNLPIVFVVINNFTGMGTTVEMSSAEPELYKRGSAFRIEGERVDGRDVLAVRDTASRLIERARKEQTPFLLEAWSYRMKGHSVVDPAKYRTDEQKDEARSEENDPIALFEARLTEEGLLTDELREEIAASVKAEVTEAADFAENSPHPEVSTLFDYTYATPVPNESTRMPADPVFAE</sequence>
<comment type="subunit">
    <text evidence="7">Heterodimer of an alpha and a beta chain.</text>
</comment>
<evidence type="ECO:0000259" key="9">
    <source>
        <dbReference type="Pfam" id="PF00676"/>
    </source>
</evidence>
<comment type="cofactor">
    <cofactor evidence="1 7">
        <name>thiamine diphosphate</name>
        <dbReference type="ChEBI" id="CHEBI:58937"/>
    </cofactor>
</comment>
<feature type="domain" description="Dehydrogenase E1 component" evidence="9">
    <location>
        <begin position="83"/>
        <end position="381"/>
    </location>
</feature>
<dbReference type="GO" id="GO:0004739">
    <property type="term" value="F:pyruvate dehydrogenase (acetyl-transferring) activity"/>
    <property type="evidence" value="ECO:0007669"/>
    <property type="project" value="UniProtKB-UniRule"/>
</dbReference>
<comment type="function">
    <text evidence="7">The pyruvate dehydrogenase complex catalyzes the overall conversion of pyruvate to acetyl-CoA and CO(2).</text>
</comment>
<dbReference type="PANTHER" id="PTHR11516:SF60">
    <property type="entry name" value="PYRUVATE DEHYDROGENASE E1 COMPONENT SUBUNIT ALPHA"/>
    <property type="match status" value="1"/>
</dbReference>
<dbReference type="Gene3D" id="3.40.50.970">
    <property type="match status" value="1"/>
</dbReference>
<evidence type="ECO:0000313" key="11">
    <source>
        <dbReference type="Proteomes" id="UP000002219"/>
    </source>
</evidence>
<gene>
    <name evidence="7" type="primary">pdhA</name>
    <name evidence="10" type="ordered locus">Ndas_4804</name>
</gene>
<dbReference type="GO" id="GO:0000287">
    <property type="term" value="F:magnesium ion binding"/>
    <property type="evidence" value="ECO:0007669"/>
    <property type="project" value="UniProtKB-ARBA"/>
</dbReference>
<feature type="compositionally biased region" description="Basic residues" evidence="8">
    <location>
        <begin position="46"/>
        <end position="61"/>
    </location>
</feature>
<dbReference type="AlphaFoldDB" id="D7B0A0"/>
<evidence type="ECO:0000256" key="7">
    <source>
        <dbReference type="RuleBase" id="RU361139"/>
    </source>
</evidence>
<dbReference type="InterPro" id="IPR029061">
    <property type="entry name" value="THDP-binding"/>
</dbReference>
<dbReference type="SUPFAM" id="SSF52518">
    <property type="entry name" value="Thiamin diphosphate-binding fold (THDP-binding)"/>
    <property type="match status" value="1"/>
</dbReference>
<dbReference type="CDD" id="cd02000">
    <property type="entry name" value="TPP_E1_PDC_ADC_BCADC"/>
    <property type="match status" value="1"/>
</dbReference>
<dbReference type="GO" id="GO:0006086">
    <property type="term" value="P:pyruvate decarboxylation to acetyl-CoA"/>
    <property type="evidence" value="ECO:0007669"/>
    <property type="project" value="InterPro"/>
</dbReference>
<dbReference type="Proteomes" id="UP000002219">
    <property type="component" value="Chromosome 1"/>
</dbReference>
<dbReference type="HOGENOM" id="CLU_029393_5_0_11"/>
<keyword evidence="4 7" id="KW-0560">Oxidoreductase</keyword>
<protein>
    <recommendedName>
        <fullName evidence="3 7">Pyruvate dehydrogenase E1 component subunit alpha</fullName>
        <ecNumber evidence="2 7">1.2.4.1</ecNumber>
    </recommendedName>
</protein>
<dbReference type="InterPro" id="IPR050642">
    <property type="entry name" value="PDH_E1_Alpha_Subunit"/>
</dbReference>
<dbReference type="InterPro" id="IPR001017">
    <property type="entry name" value="DH_E1"/>
</dbReference>
<dbReference type="EC" id="1.2.4.1" evidence="2 7"/>
<evidence type="ECO:0000256" key="6">
    <source>
        <dbReference type="ARBA" id="ARBA00023317"/>
    </source>
</evidence>
<comment type="catalytic activity">
    <reaction evidence="7">
        <text>N(6)-[(R)-lipoyl]-L-lysyl-[protein] + pyruvate + H(+) = N(6)-[(R)-S(8)-acetyldihydrolipoyl]-L-lysyl-[protein] + CO2</text>
        <dbReference type="Rhea" id="RHEA:19189"/>
        <dbReference type="Rhea" id="RHEA-COMP:10474"/>
        <dbReference type="Rhea" id="RHEA-COMP:10478"/>
        <dbReference type="ChEBI" id="CHEBI:15361"/>
        <dbReference type="ChEBI" id="CHEBI:15378"/>
        <dbReference type="ChEBI" id="CHEBI:16526"/>
        <dbReference type="ChEBI" id="CHEBI:83099"/>
        <dbReference type="ChEBI" id="CHEBI:83111"/>
        <dbReference type="EC" id="1.2.4.1"/>
    </reaction>
</comment>
<keyword evidence="6 7" id="KW-0670">Pyruvate</keyword>
<organism evidence="10 11">
    <name type="scientific">Nocardiopsis dassonvillei (strain ATCC 23218 / DSM 43111 / CIP 107115 / JCM 7437 / KCTC 9190 / NBRC 14626 / NCTC 10488 / NRRL B-5397 / IMRU 509)</name>
    <name type="common">Actinomadura dassonvillei</name>
    <dbReference type="NCBI Taxonomy" id="446468"/>
    <lineage>
        <taxon>Bacteria</taxon>
        <taxon>Bacillati</taxon>
        <taxon>Actinomycetota</taxon>
        <taxon>Actinomycetes</taxon>
        <taxon>Streptosporangiales</taxon>
        <taxon>Nocardiopsidaceae</taxon>
        <taxon>Nocardiopsis</taxon>
    </lineage>
</organism>
<dbReference type="EMBL" id="CP002040">
    <property type="protein sequence ID" value="ADH70188.1"/>
    <property type="molecule type" value="Genomic_DNA"/>
</dbReference>
<dbReference type="KEGG" id="nda:Ndas_4804"/>
<reference evidence="10 11" key="1">
    <citation type="journal article" date="2010" name="Stand. Genomic Sci.">
        <title>Complete genome sequence of Nocardiopsis dassonvillei type strain (IMRU 509).</title>
        <authorList>
            <person name="Sun H."/>
            <person name="Lapidus A."/>
            <person name="Nolan M."/>
            <person name="Lucas S."/>
            <person name="Del Rio T.G."/>
            <person name="Tice H."/>
            <person name="Cheng J.F."/>
            <person name="Tapia R."/>
            <person name="Han C."/>
            <person name="Goodwin L."/>
            <person name="Pitluck S."/>
            <person name="Pagani I."/>
            <person name="Ivanova N."/>
            <person name="Mavromatis K."/>
            <person name="Mikhailova N."/>
            <person name="Pati A."/>
            <person name="Chen A."/>
            <person name="Palaniappan K."/>
            <person name="Land M."/>
            <person name="Hauser L."/>
            <person name="Chang Y.J."/>
            <person name="Jeffries C.D."/>
            <person name="Djao O.D."/>
            <person name="Rohde M."/>
            <person name="Sikorski J."/>
            <person name="Goker M."/>
            <person name="Woyke T."/>
            <person name="Bristow J."/>
            <person name="Eisen J.A."/>
            <person name="Markowitz V."/>
            <person name="Hugenholtz P."/>
            <person name="Kyrpides N.C."/>
            <person name="Klenk H.P."/>
        </authorList>
    </citation>
    <scope>NUCLEOTIDE SEQUENCE [LARGE SCALE GENOMIC DNA]</scope>
    <source>
        <strain evidence="11">ATCC 23218 / DSM 43111 / CIP 107115 / JCM 7437 / KCTC 9190 / NBRC 14626 / NCTC 10488 / NRRL B-5397 / IMRU 509</strain>
    </source>
</reference>
<evidence type="ECO:0000256" key="1">
    <source>
        <dbReference type="ARBA" id="ARBA00001964"/>
    </source>
</evidence>
<proteinExistence type="predicted"/>
<evidence type="ECO:0000256" key="8">
    <source>
        <dbReference type="SAM" id="MobiDB-lite"/>
    </source>
</evidence>
<feature type="region of interest" description="Disordered" evidence="8">
    <location>
        <begin position="1"/>
        <end position="73"/>
    </location>
</feature>
<dbReference type="Pfam" id="PF00676">
    <property type="entry name" value="E1_dh"/>
    <property type="match status" value="1"/>
</dbReference>
<dbReference type="STRING" id="446468.Ndas_4804"/>
<accession>D7B0A0</accession>
<dbReference type="InterPro" id="IPR017597">
    <property type="entry name" value="Pyrv_DH_E1_asu_subgrp-y"/>
</dbReference>
<keyword evidence="11" id="KW-1185">Reference proteome</keyword>
<keyword evidence="5 7" id="KW-0786">Thiamine pyrophosphate</keyword>
<name>D7B0A0_NOCDD</name>